<feature type="region of interest" description="Disordered" evidence="1">
    <location>
        <begin position="1"/>
        <end position="23"/>
    </location>
</feature>
<evidence type="ECO:0000313" key="3">
    <source>
        <dbReference type="Proteomes" id="UP000595437"/>
    </source>
</evidence>
<organism evidence="2 3">
    <name type="scientific">Caligus rogercresseyi</name>
    <name type="common">Sea louse</name>
    <dbReference type="NCBI Taxonomy" id="217165"/>
    <lineage>
        <taxon>Eukaryota</taxon>
        <taxon>Metazoa</taxon>
        <taxon>Ecdysozoa</taxon>
        <taxon>Arthropoda</taxon>
        <taxon>Crustacea</taxon>
        <taxon>Multicrustacea</taxon>
        <taxon>Hexanauplia</taxon>
        <taxon>Copepoda</taxon>
        <taxon>Siphonostomatoida</taxon>
        <taxon>Caligidae</taxon>
        <taxon>Caligus</taxon>
    </lineage>
</organism>
<feature type="region of interest" description="Disordered" evidence="1">
    <location>
        <begin position="117"/>
        <end position="142"/>
    </location>
</feature>
<reference evidence="3" key="1">
    <citation type="submission" date="2021-01" db="EMBL/GenBank/DDBJ databases">
        <title>Caligus Genome Assembly.</title>
        <authorList>
            <person name="Gallardo-Escarate C."/>
        </authorList>
    </citation>
    <scope>NUCLEOTIDE SEQUENCE [LARGE SCALE GENOMIC DNA]</scope>
</reference>
<sequence length="284" mass="30782">MSAMTPGPLPTIAVEPIPGTSTTMVPTSPIRKIPSTIDLHSCHGPWSAPDHRGRASTGDFGSGRGNNHPRPRESIRSPVVTDNSPRPATQFVAPPGEDEPFDVDQLLDLIDTLDPEALNRPEPVAPPQQAPAPKAPKRQPPPLIPEEVMLEHLRDEIPDGTQSLEDLMEFLASAQGIRPRKAPPATIQAGNSGPPKFQLEMIKGFTGTIRPALKKLADNWKGQMRLALHSAVRNMPATCGKLIEPRFQQMRYFRAFQAALPDQTHWAGTAAGLKQLTLLSCGIA</sequence>
<dbReference type="EMBL" id="CP045902">
    <property type="protein sequence ID" value="QQP38831.1"/>
    <property type="molecule type" value="Genomic_DNA"/>
</dbReference>
<evidence type="ECO:0000256" key="1">
    <source>
        <dbReference type="SAM" id="MobiDB-lite"/>
    </source>
</evidence>
<proteinExistence type="predicted"/>
<keyword evidence="3" id="KW-1185">Reference proteome</keyword>
<accession>A0A7T8JYH0</accession>
<gene>
    <name evidence="2" type="ORF">FKW44_019523</name>
</gene>
<feature type="compositionally biased region" description="Pro residues" evidence="1">
    <location>
        <begin position="123"/>
        <end position="142"/>
    </location>
</feature>
<dbReference type="Proteomes" id="UP000595437">
    <property type="component" value="Chromosome 13"/>
</dbReference>
<feature type="region of interest" description="Disordered" evidence="1">
    <location>
        <begin position="41"/>
        <end position="101"/>
    </location>
</feature>
<evidence type="ECO:0000313" key="2">
    <source>
        <dbReference type="EMBL" id="QQP38831.1"/>
    </source>
</evidence>
<name>A0A7T8JYH0_CALRO</name>
<protein>
    <submittedName>
        <fullName evidence="2">Uncharacterized protein</fullName>
    </submittedName>
</protein>
<dbReference type="AlphaFoldDB" id="A0A7T8JYH0"/>